<dbReference type="Proteomes" id="UP001200470">
    <property type="component" value="Unassembled WGS sequence"/>
</dbReference>
<protein>
    <recommendedName>
        <fullName evidence="3">RHS repeat-associated core domain-containing protein</fullName>
    </recommendedName>
</protein>
<dbReference type="EMBL" id="JADYTN010000082">
    <property type="protein sequence ID" value="MCF2564922.1"/>
    <property type="molecule type" value="Genomic_DNA"/>
</dbReference>
<gene>
    <name evidence="1" type="ORF">I6E12_12545</name>
</gene>
<comment type="caution">
    <text evidence="1">The sequence shown here is derived from an EMBL/GenBank/DDBJ whole genome shotgun (WGS) entry which is preliminary data.</text>
</comment>
<evidence type="ECO:0000313" key="2">
    <source>
        <dbReference type="Proteomes" id="UP001200470"/>
    </source>
</evidence>
<reference evidence="1 2" key="1">
    <citation type="submission" date="2020-12" db="EMBL/GenBank/DDBJ databases">
        <title>Whole genome sequences of gut porcine anaerobes.</title>
        <authorList>
            <person name="Kubasova T."/>
            <person name="Jahodarova E."/>
            <person name="Rychlik I."/>
        </authorList>
    </citation>
    <scope>NUCLEOTIDE SEQUENCE [LARGE SCALE GENOMIC DNA]</scope>
    <source>
        <strain evidence="1 2">An925</strain>
    </source>
</reference>
<dbReference type="Gene3D" id="2.180.10.10">
    <property type="entry name" value="RHS repeat-associated core"/>
    <property type="match status" value="1"/>
</dbReference>
<name>A0ABS9CII5_9BACT</name>
<evidence type="ECO:0008006" key="3">
    <source>
        <dbReference type="Google" id="ProtNLM"/>
    </source>
</evidence>
<proteinExistence type="predicted"/>
<feature type="non-terminal residue" evidence="1">
    <location>
        <position position="290"/>
    </location>
</feature>
<accession>A0ABS9CII5</accession>
<sequence>ESHYDALDRVTAVDIAGDTWRQAGKQDRTEHLANTASDQVLHFEAPEDGSYSLTLPENTAFEYYPEGTLAKAVSYDADNRSTAVFTDLLGRKIMERTAAGDTYYVYNDLGQLRFVLTPAFNKISQEKTIYAYEYRYDNRGRVVWKKLLGAECVQYWYDSADRMAYMRDTALGNRYRFCLYDRFGRLCVQGTCSDGNRDGSVLSATSYTSGSGGVCSTGYSAPYSISDPQLEIVNYYDTYEFIGNNLTSAMPALTIGQEQRQHAIGYLTGQVVYATGGEALGTVTVYDRKG</sequence>
<evidence type="ECO:0000313" key="1">
    <source>
        <dbReference type="EMBL" id="MCF2564922.1"/>
    </source>
</evidence>
<keyword evidence="2" id="KW-1185">Reference proteome</keyword>
<organism evidence="1 2">
    <name type="scientific">Xylanibacter brevis</name>
    <dbReference type="NCBI Taxonomy" id="83231"/>
    <lineage>
        <taxon>Bacteria</taxon>
        <taxon>Pseudomonadati</taxon>
        <taxon>Bacteroidota</taxon>
        <taxon>Bacteroidia</taxon>
        <taxon>Bacteroidales</taxon>
        <taxon>Prevotellaceae</taxon>
        <taxon>Xylanibacter</taxon>
    </lineage>
</organism>
<feature type="non-terminal residue" evidence="1">
    <location>
        <position position="1"/>
    </location>
</feature>